<evidence type="ECO:0000313" key="1">
    <source>
        <dbReference type="EMBL" id="KAH3856806.1"/>
    </source>
</evidence>
<name>A0A9D4LEV5_DREPO</name>
<evidence type="ECO:0000313" key="2">
    <source>
        <dbReference type="Proteomes" id="UP000828390"/>
    </source>
</evidence>
<gene>
    <name evidence="1" type="ORF">DPMN_099401</name>
</gene>
<reference evidence="1" key="2">
    <citation type="submission" date="2020-11" db="EMBL/GenBank/DDBJ databases">
        <authorList>
            <person name="McCartney M.A."/>
            <person name="Auch B."/>
            <person name="Kono T."/>
            <person name="Mallez S."/>
            <person name="Becker A."/>
            <person name="Gohl D.M."/>
            <person name="Silverstein K.A.T."/>
            <person name="Koren S."/>
            <person name="Bechman K.B."/>
            <person name="Herman A."/>
            <person name="Abrahante J.E."/>
            <person name="Garbe J."/>
        </authorList>
    </citation>
    <scope>NUCLEOTIDE SEQUENCE</scope>
    <source>
        <strain evidence="1">Duluth1</strain>
        <tissue evidence="1">Whole animal</tissue>
    </source>
</reference>
<sequence>MMRPSHHTHYKCRTTWGRRANKGPGWRLDQVSGGRRGWYHVRRSSAGFGSTTTSKRRVDFRPAPRTVSQEPHLQMAI</sequence>
<protein>
    <submittedName>
        <fullName evidence="1">Uncharacterized protein</fullName>
    </submittedName>
</protein>
<proteinExistence type="predicted"/>
<reference evidence="1" key="1">
    <citation type="journal article" date="2019" name="bioRxiv">
        <title>The Genome of the Zebra Mussel, Dreissena polymorpha: A Resource for Invasive Species Research.</title>
        <authorList>
            <person name="McCartney M.A."/>
            <person name="Auch B."/>
            <person name="Kono T."/>
            <person name="Mallez S."/>
            <person name="Zhang Y."/>
            <person name="Obille A."/>
            <person name="Becker A."/>
            <person name="Abrahante J.E."/>
            <person name="Garbe J."/>
            <person name="Badalamenti J.P."/>
            <person name="Herman A."/>
            <person name="Mangelson H."/>
            <person name="Liachko I."/>
            <person name="Sullivan S."/>
            <person name="Sone E.D."/>
            <person name="Koren S."/>
            <person name="Silverstein K.A.T."/>
            <person name="Beckman K.B."/>
            <person name="Gohl D.M."/>
        </authorList>
    </citation>
    <scope>NUCLEOTIDE SEQUENCE</scope>
    <source>
        <strain evidence="1">Duluth1</strain>
        <tissue evidence="1">Whole animal</tissue>
    </source>
</reference>
<keyword evidence="2" id="KW-1185">Reference proteome</keyword>
<accession>A0A9D4LEV5</accession>
<comment type="caution">
    <text evidence="1">The sequence shown here is derived from an EMBL/GenBank/DDBJ whole genome shotgun (WGS) entry which is preliminary data.</text>
</comment>
<dbReference type="AlphaFoldDB" id="A0A9D4LEV5"/>
<dbReference type="Proteomes" id="UP000828390">
    <property type="component" value="Unassembled WGS sequence"/>
</dbReference>
<organism evidence="1 2">
    <name type="scientific">Dreissena polymorpha</name>
    <name type="common">Zebra mussel</name>
    <name type="synonym">Mytilus polymorpha</name>
    <dbReference type="NCBI Taxonomy" id="45954"/>
    <lineage>
        <taxon>Eukaryota</taxon>
        <taxon>Metazoa</taxon>
        <taxon>Spiralia</taxon>
        <taxon>Lophotrochozoa</taxon>
        <taxon>Mollusca</taxon>
        <taxon>Bivalvia</taxon>
        <taxon>Autobranchia</taxon>
        <taxon>Heteroconchia</taxon>
        <taxon>Euheterodonta</taxon>
        <taxon>Imparidentia</taxon>
        <taxon>Neoheterodontei</taxon>
        <taxon>Myida</taxon>
        <taxon>Dreissenoidea</taxon>
        <taxon>Dreissenidae</taxon>
        <taxon>Dreissena</taxon>
    </lineage>
</organism>
<dbReference type="EMBL" id="JAIWYP010000003">
    <property type="protein sequence ID" value="KAH3856806.1"/>
    <property type="molecule type" value="Genomic_DNA"/>
</dbReference>